<feature type="compositionally biased region" description="Low complexity" evidence="5">
    <location>
        <begin position="51"/>
        <end position="63"/>
    </location>
</feature>
<reference evidence="6" key="2">
    <citation type="journal article" date="2022" name="Proc. Natl. Acad. Sci. U.S.A.">
        <title>Diploid-dominant life cycles characterize the early evolution of Fungi.</title>
        <authorList>
            <person name="Amses K.R."/>
            <person name="Simmons D.R."/>
            <person name="Longcore J.E."/>
            <person name="Mondo S.J."/>
            <person name="Seto K."/>
            <person name="Jeronimo G.H."/>
            <person name="Bonds A.E."/>
            <person name="Quandt C.A."/>
            <person name="Davis W.J."/>
            <person name="Chang Y."/>
            <person name="Federici B.A."/>
            <person name="Kuo A."/>
            <person name="LaButti K."/>
            <person name="Pangilinan J."/>
            <person name="Andreopoulos W."/>
            <person name="Tritt A."/>
            <person name="Riley R."/>
            <person name="Hundley H."/>
            <person name="Johnson J."/>
            <person name="Lipzen A."/>
            <person name="Barry K."/>
            <person name="Lang B.F."/>
            <person name="Cuomo C.A."/>
            <person name="Buchler N.E."/>
            <person name="Grigoriev I.V."/>
            <person name="Spatafora J.W."/>
            <person name="Stajich J.E."/>
            <person name="James T.Y."/>
        </authorList>
    </citation>
    <scope>NUCLEOTIDE SEQUENCE</scope>
    <source>
        <strain evidence="6">AG</strain>
    </source>
</reference>
<dbReference type="CDD" id="cd12148">
    <property type="entry name" value="fungal_TF_MHR"/>
    <property type="match status" value="1"/>
</dbReference>
<organism evidence="6 7">
    <name type="scientific">Umbelopsis ramanniana AG</name>
    <dbReference type="NCBI Taxonomy" id="1314678"/>
    <lineage>
        <taxon>Eukaryota</taxon>
        <taxon>Fungi</taxon>
        <taxon>Fungi incertae sedis</taxon>
        <taxon>Mucoromycota</taxon>
        <taxon>Mucoromycotina</taxon>
        <taxon>Umbelopsidomycetes</taxon>
        <taxon>Umbelopsidales</taxon>
        <taxon>Umbelopsidaceae</taxon>
        <taxon>Umbelopsis</taxon>
    </lineage>
</organism>
<feature type="compositionally biased region" description="Polar residues" evidence="5">
    <location>
        <begin position="64"/>
        <end position="74"/>
    </location>
</feature>
<dbReference type="GO" id="GO:0046872">
    <property type="term" value="F:metal ion binding"/>
    <property type="evidence" value="ECO:0007669"/>
    <property type="project" value="UniProtKB-KW"/>
</dbReference>
<evidence type="ECO:0000256" key="5">
    <source>
        <dbReference type="SAM" id="MobiDB-lite"/>
    </source>
</evidence>
<name>A0AAD5EFS7_UMBRA</name>
<dbReference type="GeneID" id="75918606"/>
<comment type="caution">
    <text evidence="6">The sequence shown here is derived from an EMBL/GenBank/DDBJ whole genome shotgun (WGS) entry which is preliminary data.</text>
</comment>
<evidence type="ECO:0000256" key="1">
    <source>
        <dbReference type="ARBA" id="ARBA00004123"/>
    </source>
</evidence>
<dbReference type="AlphaFoldDB" id="A0AAD5EFS7"/>
<gene>
    <name evidence="6" type="ORF">K450DRAFT_277534</name>
</gene>
<keyword evidence="4" id="KW-0539">Nucleus</keyword>
<keyword evidence="7" id="KW-1185">Reference proteome</keyword>
<comment type="subcellular location">
    <subcellularLocation>
        <location evidence="1">Nucleus</location>
    </subcellularLocation>
</comment>
<accession>A0AAD5EFS7</accession>
<evidence type="ECO:0000256" key="4">
    <source>
        <dbReference type="ARBA" id="ARBA00023242"/>
    </source>
</evidence>
<dbReference type="PANTHER" id="PTHR46910">
    <property type="entry name" value="TRANSCRIPTION FACTOR PDR1"/>
    <property type="match status" value="1"/>
</dbReference>
<keyword evidence="3" id="KW-0238">DNA-binding</keyword>
<sequence>MRGTPCSLQHVQSKVEDRYTVENEESVKTFLNILKSIESLEEEISSVESQLQQRQPQNLLEQQPSSSVFNDTDTTANPNWELTIHSSNSQKLTLNINIERTADIIQLLNRLHLEFSTNVPRHFLHPQQEESLYIPFRHRRFPNLLVQYVREYSDRKTLRRMVDAELRMSSITSFHQQITPSLVQSYFNCRHTKTPLLHPEYYNQNQHNSIGHHLRLMIGCSMSLRYCIKYPFFYLPRNLQASQASYYIDRCNDLVEELMLLDHPPLTLPLLLLTLSSTYMMFQNARRSWLLIATARAYLQQHMNDFMDALMDKDGPSNPELETYKLALHLCEKLDQNISYIVENRPAQKIVNMDDMLLMPKPVLGENTLQHTILKQAFLFEIIRRRCNSRIASSIQLTNSIRTLSWSTLRQINSDFTAWYTELPPELKIGDNPFDIVKMDIPEDMDPSIAPLLMIYYSEWISVYGNTLNPEMNSDISMDEATSVESTHITFLAAMAVVKINEFLSRVEICKIEFYWLLFASEPLLHLAKSTDAYFANEARQALQKTLIILKTLLKNNLFSPVLYNLPMDGDHIAIGERLVERISNLFSSYGIEF</sequence>
<keyword evidence="2" id="KW-0479">Metal-binding</keyword>
<dbReference type="GO" id="GO:0005634">
    <property type="term" value="C:nucleus"/>
    <property type="evidence" value="ECO:0007669"/>
    <property type="project" value="UniProtKB-SubCell"/>
</dbReference>
<evidence type="ECO:0008006" key="8">
    <source>
        <dbReference type="Google" id="ProtNLM"/>
    </source>
</evidence>
<evidence type="ECO:0000256" key="2">
    <source>
        <dbReference type="ARBA" id="ARBA00022723"/>
    </source>
</evidence>
<reference evidence="6" key="1">
    <citation type="submission" date="2021-06" db="EMBL/GenBank/DDBJ databases">
        <authorList>
            <consortium name="DOE Joint Genome Institute"/>
            <person name="Mondo S.J."/>
            <person name="Amses K.R."/>
            <person name="Simmons D.R."/>
            <person name="Longcore J.E."/>
            <person name="Seto K."/>
            <person name="Alves G.H."/>
            <person name="Bonds A.E."/>
            <person name="Quandt C.A."/>
            <person name="Davis W.J."/>
            <person name="Chang Y."/>
            <person name="Letcher P.M."/>
            <person name="Powell M.J."/>
            <person name="Kuo A."/>
            <person name="Labutti K."/>
            <person name="Pangilinan J."/>
            <person name="Andreopoulos W."/>
            <person name="Tritt A."/>
            <person name="Riley R."/>
            <person name="Hundley H."/>
            <person name="Johnson J."/>
            <person name="Lipzen A."/>
            <person name="Barry K."/>
            <person name="Berbee M.L."/>
            <person name="Buchler N.E."/>
            <person name="Grigoriev I.V."/>
            <person name="Spatafora J.W."/>
            <person name="Stajich J.E."/>
            <person name="James T.Y."/>
        </authorList>
    </citation>
    <scope>NUCLEOTIDE SEQUENCE</scope>
    <source>
        <strain evidence="6">AG</strain>
    </source>
</reference>
<feature type="region of interest" description="Disordered" evidence="5">
    <location>
        <begin position="51"/>
        <end position="74"/>
    </location>
</feature>
<dbReference type="InterPro" id="IPR050987">
    <property type="entry name" value="AtrR-like"/>
</dbReference>
<dbReference type="EMBL" id="MU620897">
    <property type="protein sequence ID" value="KAI8583041.1"/>
    <property type="molecule type" value="Genomic_DNA"/>
</dbReference>
<protein>
    <recommendedName>
        <fullName evidence="8">Transcription factor domain-containing protein</fullName>
    </recommendedName>
</protein>
<evidence type="ECO:0000256" key="3">
    <source>
        <dbReference type="ARBA" id="ARBA00023125"/>
    </source>
</evidence>
<dbReference type="PANTHER" id="PTHR46910:SF3">
    <property type="entry name" value="HALOTOLERANCE PROTEIN 9-RELATED"/>
    <property type="match status" value="1"/>
</dbReference>
<proteinExistence type="predicted"/>
<dbReference type="Proteomes" id="UP001206595">
    <property type="component" value="Unassembled WGS sequence"/>
</dbReference>
<evidence type="ECO:0000313" key="7">
    <source>
        <dbReference type="Proteomes" id="UP001206595"/>
    </source>
</evidence>
<dbReference type="RefSeq" id="XP_051448045.1">
    <property type="nucleotide sequence ID" value="XM_051593264.1"/>
</dbReference>
<evidence type="ECO:0000313" key="6">
    <source>
        <dbReference type="EMBL" id="KAI8583041.1"/>
    </source>
</evidence>
<dbReference type="GO" id="GO:0003700">
    <property type="term" value="F:DNA-binding transcription factor activity"/>
    <property type="evidence" value="ECO:0007669"/>
    <property type="project" value="InterPro"/>
</dbReference>
<dbReference type="GO" id="GO:0003677">
    <property type="term" value="F:DNA binding"/>
    <property type="evidence" value="ECO:0007669"/>
    <property type="project" value="UniProtKB-KW"/>
</dbReference>